<dbReference type="SUPFAM" id="SSF51445">
    <property type="entry name" value="(Trans)glycosidases"/>
    <property type="match status" value="1"/>
</dbReference>
<organism evidence="1 2">
    <name type="scientific">Cellulophaga geojensis KL-A</name>
    <dbReference type="NCBI Taxonomy" id="1328323"/>
    <lineage>
        <taxon>Bacteria</taxon>
        <taxon>Pseudomonadati</taxon>
        <taxon>Bacteroidota</taxon>
        <taxon>Flavobacteriia</taxon>
        <taxon>Flavobacteriales</taxon>
        <taxon>Flavobacteriaceae</taxon>
        <taxon>Cellulophaga</taxon>
    </lineage>
</organism>
<gene>
    <name evidence="1" type="ORF">KLA_15970</name>
</gene>
<protein>
    <recommendedName>
        <fullName evidence="3">Glycoside hydrolase</fullName>
    </recommendedName>
</protein>
<evidence type="ECO:0000313" key="1">
    <source>
        <dbReference type="EMBL" id="EWH11096.1"/>
    </source>
</evidence>
<evidence type="ECO:0000313" key="2">
    <source>
        <dbReference type="Proteomes" id="UP000019275"/>
    </source>
</evidence>
<dbReference type="CDD" id="cd19608">
    <property type="entry name" value="GH113_mannanase-like"/>
    <property type="match status" value="1"/>
</dbReference>
<evidence type="ECO:0008006" key="3">
    <source>
        <dbReference type="Google" id="ProtNLM"/>
    </source>
</evidence>
<dbReference type="InterPro" id="IPR055151">
    <property type="entry name" value="GH113"/>
</dbReference>
<sequence>MKKIGLLLLCCLQFSCNSQVSKKINGVSFVSSRDKVTQKNITPILTINANAASVMPFGFIRDINDPQLIFNSDRQWFGERKDGIKHYTDILHKNGIGVMLKPQIWIRDGKFTGTLEMDSEEHWLTLEKSYLNFILTYAALAQEVNVDVFCIGTELEKFVLQRPEFWSKLIVEVKKVYKGKLTYAANWDEYPKVPFWSKLDYVGVDAYFPLSKEKHPTVAQLKQGWQPHKKALKQMSSSVNKPILFTEYGYRSMDYTGEKPWLVDRNKTNVNLEAQSNATKAILEMFWTEDWFAGGYVWKWFIDHDNVGGEDDNRFTPQNKPAELVLKQYYGFK</sequence>
<dbReference type="InterPro" id="IPR017853">
    <property type="entry name" value="GH"/>
</dbReference>
<dbReference type="EMBL" id="ARZX01000029">
    <property type="protein sequence ID" value="EWH11096.1"/>
    <property type="molecule type" value="Genomic_DNA"/>
</dbReference>
<accession>A0ABP3B2X4</accession>
<dbReference type="Pfam" id="PF22612">
    <property type="entry name" value="GH113"/>
    <property type="match status" value="1"/>
</dbReference>
<keyword evidence="2" id="KW-1185">Reference proteome</keyword>
<dbReference type="Gene3D" id="3.20.20.80">
    <property type="entry name" value="Glycosidases"/>
    <property type="match status" value="1"/>
</dbReference>
<dbReference type="RefSeq" id="WP_034646966.1">
    <property type="nucleotide sequence ID" value="NZ_ARZX01000029.1"/>
</dbReference>
<name>A0ABP3B2X4_9FLAO</name>
<proteinExistence type="predicted"/>
<dbReference type="Proteomes" id="UP000019275">
    <property type="component" value="Unassembled WGS sequence"/>
</dbReference>
<reference evidence="1 2" key="1">
    <citation type="journal article" date="2014" name="Genome Announc.">
        <title>Draft Genome Sequence of the Carrageenan-Degrading Bacterium Cellulophaga sp. Strain KL-A, Isolated from Decaying Marine Algae.</title>
        <authorList>
            <person name="Shan D."/>
            <person name="Ying J."/>
            <person name="Li X."/>
            <person name="Gao Z."/>
            <person name="Wei G."/>
            <person name="Shao Z."/>
        </authorList>
    </citation>
    <scope>NUCLEOTIDE SEQUENCE [LARGE SCALE GENOMIC DNA]</scope>
    <source>
        <strain evidence="1 2">KL-A</strain>
    </source>
</reference>
<comment type="caution">
    <text evidence="1">The sequence shown here is derived from an EMBL/GenBank/DDBJ whole genome shotgun (WGS) entry which is preliminary data.</text>
</comment>